<organism evidence="14 15">
    <name type="scientific">Scylla paramamosain</name>
    <name type="common">Mud crab</name>
    <dbReference type="NCBI Taxonomy" id="85552"/>
    <lineage>
        <taxon>Eukaryota</taxon>
        <taxon>Metazoa</taxon>
        <taxon>Ecdysozoa</taxon>
        <taxon>Arthropoda</taxon>
        <taxon>Crustacea</taxon>
        <taxon>Multicrustacea</taxon>
        <taxon>Malacostraca</taxon>
        <taxon>Eumalacostraca</taxon>
        <taxon>Eucarida</taxon>
        <taxon>Decapoda</taxon>
        <taxon>Pleocyemata</taxon>
        <taxon>Brachyura</taxon>
        <taxon>Eubrachyura</taxon>
        <taxon>Portunoidea</taxon>
        <taxon>Portunidae</taxon>
        <taxon>Portuninae</taxon>
        <taxon>Scylla</taxon>
    </lineage>
</organism>
<proteinExistence type="predicted"/>
<evidence type="ECO:0000259" key="13">
    <source>
        <dbReference type="PROSITE" id="PS50865"/>
    </source>
</evidence>
<dbReference type="InterPro" id="IPR001214">
    <property type="entry name" value="SET_dom"/>
</dbReference>
<evidence type="ECO:0000256" key="9">
    <source>
        <dbReference type="ARBA" id="ARBA00093680"/>
    </source>
</evidence>
<evidence type="ECO:0000256" key="10">
    <source>
        <dbReference type="PROSITE-ProRule" id="PRU00134"/>
    </source>
</evidence>
<evidence type="ECO:0000256" key="4">
    <source>
        <dbReference type="ARBA" id="ARBA00022723"/>
    </source>
</evidence>
<evidence type="ECO:0000313" key="15">
    <source>
        <dbReference type="Proteomes" id="UP001487740"/>
    </source>
</evidence>
<dbReference type="GO" id="GO:0042826">
    <property type="term" value="F:histone deacetylase binding"/>
    <property type="evidence" value="ECO:0007669"/>
    <property type="project" value="TreeGrafter"/>
</dbReference>
<evidence type="ECO:0000256" key="7">
    <source>
        <dbReference type="ARBA" id="ARBA00093423"/>
    </source>
</evidence>
<dbReference type="GO" id="GO:0008270">
    <property type="term" value="F:zinc ion binding"/>
    <property type="evidence" value="ECO:0007669"/>
    <property type="project" value="UniProtKB-KW"/>
</dbReference>
<dbReference type="GO" id="GO:0005634">
    <property type="term" value="C:nucleus"/>
    <property type="evidence" value="ECO:0007669"/>
    <property type="project" value="TreeGrafter"/>
</dbReference>
<dbReference type="GO" id="GO:0008170">
    <property type="term" value="F:N-methyltransferase activity"/>
    <property type="evidence" value="ECO:0007669"/>
    <property type="project" value="UniProtKB-ARBA"/>
</dbReference>
<gene>
    <name evidence="14" type="ORF">O3P69_011446</name>
</gene>
<dbReference type="InterPro" id="IPR002893">
    <property type="entry name" value="Znf_MYND"/>
</dbReference>
<dbReference type="Proteomes" id="UP001487740">
    <property type="component" value="Unassembled WGS sequence"/>
</dbReference>
<dbReference type="InterPro" id="IPR044421">
    <property type="entry name" value="SMYD4_SET"/>
</dbReference>
<keyword evidence="2" id="KW-0808">Transferase</keyword>
<dbReference type="InterPro" id="IPR046341">
    <property type="entry name" value="SET_dom_sf"/>
</dbReference>
<feature type="region of interest" description="Disordered" evidence="11">
    <location>
        <begin position="175"/>
        <end position="202"/>
    </location>
</feature>
<evidence type="ECO:0000256" key="5">
    <source>
        <dbReference type="ARBA" id="ARBA00022771"/>
    </source>
</evidence>
<dbReference type="InterPro" id="IPR052097">
    <property type="entry name" value="SET-MYND_domain_protein"/>
</dbReference>
<dbReference type="SUPFAM" id="SSF144232">
    <property type="entry name" value="HIT/MYND zinc finger-like"/>
    <property type="match status" value="1"/>
</dbReference>
<dbReference type="GO" id="GO:0008276">
    <property type="term" value="F:protein methyltransferase activity"/>
    <property type="evidence" value="ECO:0007669"/>
    <property type="project" value="UniProtKB-ARBA"/>
</dbReference>
<protein>
    <recommendedName>
        <fullName evidence="8">Protein-lysine N-methyltransferase SMYD4</fullName>
    </recommendedName>
    <alternativeName>
        <fullName evidence="9">SET and MYND domain-containing protein 4</fullName>
    </alternativeName>
</protein>
<keyword evidence="3" id="KW-0949">S-adenosyl-L-methionine</keyword>
<keyword evidence="6" id="KW-0862">Zinc</keyword>
<feature type="compositionally biased region" description="Basic and acidic residues" evidence="11">
    <location>
        <begin position="179"/>
        <end position="189"/>
    </location>
</feature>
<evidence type="ECO:0000256" key="11">
    <source>
        <dbReference type="SAM" id="MobiDB-lite"/>
    </source>
</evidence>
<dbReference type="Gene3D" id="2.170.270.10">
    <property type="entry name" value="SET domain"/>
    <property type="match status" value="1"/>
</dbReference>
<reference evidence="14 15" key="1">
    <citation type="submission" date="2023-03" db="EMBL/GenBank/DDBJ databases">
        <title>High-quality genome of Scylla paramamosain provides insights in environmental adaptation.</title>
        <authorList>
            <person name="Zhang L."/>
        </authorList>
    </citation>
    <scope>NUCLEOTIDE SEQUENCE [LARGE SCALE GENOMIC DNA]</scope>
    <source>
        <strain evidence="14">LZ_2023a</strain>
        <tissue evidence="14">Muscle</tissue>
    </source>
</reference>
<dbReference type="EMBL" id="JARAKH010000038">
    <property type="protein sequence ID" value="KAK8382889.1"/>
    <property type="molecule type" value="Genomic_DNA"/>
</dbReference>
<dbReference type="PANTHER" id="PTHR46165:SF6">
    <property type="entry name" value="SET AND MYND DOMAIN-CONTAINING PROTEIN 4-LIKE PROTEIN"/>
    <property type="match status" value="1"/>
</dbReference>
<evidence type="ECO:0000256" key="3">
    <source>
        <dbReference type="ARBA" id="ARBA00022691"/>
    </source>
</evidence>
<keyword evidence="5 10" id="KW-0863">Zinc-finger</keyword>
<evidence type="ECO:0000313" key="14">
    <source>
        <dbReference type="EMBL" id="KAK8382889.1"/>
    </source>
</evidence>
<dbReference type="Pfam" id="PF00856">
    <property type="entry name" value="SET"/>
    <property type="match status" value="1"/>
</dbReference>
<feature type="domain" description="MYND-type" evidence="13">
    <location>
        <begin position="255"/>
        <end position="294"/>
    </location>
</feature>
<evidence type="ECO:0000256" key="2">
    <source>
        <dbReference type="ARBA" id="ARBA00022679"/>
    </source>
</evidence>
<dbReference type="GO" id="GO:0032259">
    <property type="term" value="P:methylation"/>
    <property type="evidence" value="ECO:0007669"/>
    <property type="project" value="UniProtKB-KW"/>
</dbReference>
<dbReference type="SUPFAM" id="SSF48452">
    <property type="entry name" value="TPR-like"/>
    <property type="match status" value="1"/>
</dbReference>
<evidence type="ECO:0000256" key="6">
    <source>
        <dbReference type="ARBA" id="ARBA00022833"/>
    </source>
</evidence>
<comment type="caution">
    <text evidence="14">The sequence shown here is derived from an EMBL/GenBank/DDBJ whole genome shotgun (WGS) entry which is preliminary data.</text>
</comment>
<dbReference type="CDD" id="cd10536">
    <property type="entry name" value="SET_SMYD4"/>
    <property type="match status" value="1"/>
</dbReference>
<dbReference type="SUPFAM" id="SSF82199">
    <property type="entry name" value="SET domain"/>
    <property type="match status" value="1"/>
</dbReference>
<keyword evidence="1" id="KW-0489">Methyltransferase</keyword>
<accession>A0AAW0T646</accession>
<name>A0AAW0T646_SCYPA</name>
<feature type="domain" description="SET" evidence="12">
    <location>
        <begin position="206"/>
        <end position="509"/>
    </location>
</feature>
<dbReference type="Gene3D" id="1.25.40.10">
    <property type="entry name" value="Tetratricopeptide repeat domain"/>
    <property type="match status" value="2"/>
</dbReference>
<feature type="region of interest" description="Disordered" evidence="11">
    <location>
        <begin position="339"/>
        <end position="362"/>
    </location>
</feature>
<dbReference type="PANTHER" id="PTHR46165">
    <property type="entry name" value="SET AND MYND DOMAIN-CONTAINING PROTEIN 4"/>
    <property type="match status" value="1"/>
</dbReference>
<dbReference type="InterPro" id="IPR011990">
    <property type="entry name" value="TPR-like_helical_dom_sf"/>
</dbReference>
<sequence>MQEFQDLRTDLQRVTYVAQRGEMRALRFEQSYSRKSEEEAVSFEQIYDTLIANEASAAKALEVMKKCIQKTPPGNITALAVRYMKRGWASLLLEYFEAAEADAKISLSFDCPEELMWNSYEILGYCRARIHDYKAANTYFSRALENLRRGAVSNEVKATAAARIMAVFKTVKDKKNKKSGADKPDETKKPFPPIPQLSYGPNKRFPSASSALSFVTMEGKGRCTVAKRDIKPGDVLMVDSPFCTMINPSFLDTHCFHCFAGVATPTPCASCAKVWYCGEACREASWASVHQAECHVLDYLLDVNIGKLALLSFRVLTTVTWPGLQRMRQSIETLAEAEAEVKDEPQKEMEEEAQEGKSAEHHPLQWQGKYLAQDYRTVLHLTSNADKRSFGDMFKRSVTAVYLAHCLKISGFFGSQDVEEDDMSFVASVLLRHLQGGSCNAYEISELEVSGEGLSGGKLQEVGGALYTTISLTNHSCVANVARYSIGDKCVLRALVPIPRGGEVLDNYGFFFHSSTVNERQEVLLNQYKFRCECRACAELWPLYPHHTSEILIFHCPSPGCYSPCSYSTSSRTACNVCGNQQQYAKLMHDMEQQLKHYNDLLAQVRKGTTANTLPQLLSHSTFMTRHVVPPVKHYTDLQEVIKRCYILQGNIFRPCQAATPVEVQQRSAPRLRPSKREVVLPR</sequence>
<dbReference type="GO" id="GO:0005737">
    <property type="term" value="C:cytoplasm"/>
    <property type="evidence" value="ECO:0007669"/>
    <property type="project" value="TreeGrafter"/>
</dbReference>
<keyword evidence="15" id="KW-1185">Reference proteome</keyword>
<dbReference type="Pfam" id="PF01753">
    <property type="entry name" value="zf-MYND"/>
    <property type="match status" value="1"/>
</dbReference>
<evidence type="ECO:0000259" key="12">
    <source>
        <dbReference type="PROSITE" id="PS50280"/>
    </source>
</evidence>
<comment type="function">
    <text evidence="7">Protein-lysine N-methyltransferase. Monomethylates PRMT5, modulating its transcriptional activity. May also act as a histone methyltransferase. Plays a critical role in cardiac development. Acts as a key epigenetic regulator of gene expression during cardiac development via its dual activities as a methyltransferase and negative regulator of HDAC1.</text>
</comment>
<keyword evidence="4" id="KW-0479">Metal-binding</keyword>
<evidence type="ECO:0000256" key="1">
    <source>
        <dbReference type="ARBA" id="ARBA00022603"/>
    </source>
</evidence>
<dbReference type="PROSITE" id="PS50865">
    <property type="entry name" value="ZF_MYND_2"/>
    <property type="match status" value="1"/>
</dbReference>
<dbReference type="PROSITE" id="PS50280">
    <property type="entry name" value="SET"/>
    <property type="match status" value="1"/>
</dbReference>
<dbReference type="GO" id="GO:0008757">
    <property type="term" value="F:S-adenosylmethionine-dependent methyltransferase activity"/>
    <property type="evidence" value="ECO:0007669"/>
    <property type="project" value="UniProtKB-ARBA"/>
</dbReference>
<evidence type="ECO:0000256" key="8">
    <source>
        <dbReference type="ARBA" id="ARBA00093635"/>
    </source>
</evidence>
<dbReference type="AlphaFoldDB" id="A0AAW0T646"/>
<dbReference type="Gene3D" id="6.10.140.2220">
    <property type="match status" value="1"/>
</dbReference>